<evidence type="ECO:0000256" key="2">
    <source>
        <dbReference type="SAM" id="Phobius"/>
    </source>
</evidence>
<dbReference type="KEGG" id="cfk:CFRA_04795"/>
<feature type="region of interest" description="Disordered" evidence="1">
    <location>
        <begin position="200"/>
        <end position="254"/>
    </location>
</feature>
<feature type="region of interest" description="Disordered" evidence="1">
    <location>
        <begin position="130"/>
        <end position="164"/>
    </location>
</feature>
<feature type="compositionally biased region" description="Acidic residues" evidence="1">
    <location>
        <begin position="243"/>
        <end position="254"/>
    </location>
</feature>
<name>A0A1L7CS76_9CORY</name>
<dbReference type="Proteomes" id="UP000185434">
    <property type="component" value="Chromosome"/>
</dbReference>
<proteinExistence type="predicted"/>
<reference evidence="3 4" key="1">
    <citation type="submission" date="2014-08" db="EMBL/GenBank/DDBJ databases">
        <title>Complete genome sequence of Corynebacterium frankenforstense ST18(T) (=DSM 45800(T)), isolated from raw cow milk.</title>
        <authorList>
            <person name="Ruckert C."/>
            <person name="Albersmeier A."/>
            <person name="Winkler A."/>
            <person name="Lipski A."/>
            <person name="Kalinowski J."/>
        </authorList>
    </citation>
    <scope>NUCLEOTIDE SEQUENCE [LARGE SCALE GENOMIC DNA]</scope>
    <source>
        <strain evidence="3 4">ST18</strain>
    </source>
</reference>
<feature type="region of interest" description="Disordered" evidence="1">
    <location>
        <begin position="26"/>
        <end position="70"/>
    </location>
</feature>
<sequence>MDQWYLGYEIYTPSKEVSDASIEVEISFEPVPDEKTQASYPDGEEGDNSTDHRDLPLEDASPITGGTGFADAVEVKPGTYSDTIVPGEYRFYKVPVDWGQRPVVTLRSNKSERENVDRIAAVIYSPHRVSSAELDVSPPHDGGSDSGTAATDRPVLFNNRASDTGGPTSLAGDFYIGVAMYYGRDTNAVTGIDQPYEIAFEGDKTDGPEWRMVNADGPPPSDTPPSTEKQEGADKEGDKADSEDTDQQAQDSDDDGGFNLMWIAAAAGGILVIALIIIVALLMTRRR</sequence>
<accession>A0A1L7CS76</accession>
<feature type="compositionally biased region" description="Basic and acidic residues" evidence="1">
    <location>
        <begin position="228"/>
        <end position="242"/>
    </location>
</feature>
<keyword evidence="4" id="KW-1185">Reference proteome</keyword>
<keyword evidence="2" id="KW-0472">Membrane</keyword>
<keyword evidence="2" id="KW-0812">Transmembrane</keyword>
<dbReference type="EMBL" id="CP009247">
    <property type="protein sequence ID" value="APT88687.1"/>
    <property type="molecule type" value="Genomic_DNA"/>
</dbReference>
<protein>
    <submittedName>
        <fullName evidence="3">Uncharacterized protein</fullName>
    </submittedName>
</protein>
<organism evidence="3 4">
    <name type="scientific">Corynebacterium frankenforstense DSM 45800</name>
    <dbReference type="NCBI Taxonomy" id="1437875"/>
    <lineage>
        <taxon>Bacteria</taxon>
        <taxon>Bacillati</taxon>
        <taxon>Actinomycetota</taxon>
        <taxon>Actinomycetes</taxon>
        <taxon>Mycobacteriales</taxon>
        <taxon>Corynebacteriaceae</taxon>
        <taxon>Corynebacterium</taxon>
    </lineage>
</organism>
<evidence type="ECO:0000313" key="3">
    <source>
        <dbReference type="EMBL" id="APT88687.1"/>
    </source>
</evidence>
<gene>
    <name evidence="3" type="ORF">CFRA_04795</name>
</gene>
<feature type="transmembrane region" description="Helical" evidence="2">
    <location>
        <begin position="260"/>
        <end position="283"/>
    </location>
</feature>
<dbReference type="OrthoDB" id="4318225at2"/>
<evidence type="ECO:0000256" key="1">
    <source>
        <dbReference type="SAM" id="MobiDB-lite"/>
    </source>
</evidence>
<evidence type="ECO:0000313" key="4">
    <source>
        <dbReference type="Proteomes" id="UP000185434"/>
    </source>
</evidence>
<keyword evidence="2" id="KW-1133">Transmembrane helix</keyword>
<dbReference type="RefSeq" id="WP_075663670.1">
    <property type="nucleotide sequence ID" value="NZ_CP009247.1"/>
</dbReference>
<dbReference type="AlphaFoldDB" id="A0A1L7CS76"/>